<comment type="caution">
    <text evidence="1">The sequence shown here is derived from an EMBL/GenBank/DDBJ whole genome shotgun (WGS) entry which is preliminary data.</text>
</comment>
<evidence type="ECO:0000313" key="2">
    <source>
        <dbReference type="Proteomes" id="UP001156398"/>
    </source>
</evidence>
<reference evidence="1 2" key="1">
    <citation type="submission" date="2023-05" db="EMBL/GenBank/DDBJ databases">
        <title>Streptantibioticus silvisoli sp. nov., acidotolerant actinomycetes 1 from pine litter.</title>
        <authorList>
            <person name="Swiecimska M."/>
            <person name="Golinska P."/>
            <person name="Sangal V."/>
            <person name="Wachnowicz B."/>
            <person name="Goodfellow M."/>
        </authorList>
    </citation>
    <scope>NUCLEOTIDE SEQUENCE [LARGE SCALE GENOMIC DNA]</scope>
    <source>
        <strain evidence="1 2">SL54</strain>
    </source>
</reference>
<proteinExistence type="predicted"/>
<name>A0ABT6W3C9_9ACTN</name>
<dbReference type="EMBL" id="JAAGKO020000032">
    <property type="protein sequence ID" value="MDI5965250.1"/>
    <property type="molecule type" value="Genomic_DNA"/>
</dbReference>
<sequence length="65" mass="6691">MAALGAGRERVEALAEVTWGALHGMAVLTQDGRIPAAGRAERLDLLVTRFADPDQPGSPAGPQPG</sequence>
<keyword evidence="2" id="KW-1185">Reference proteome</keyword>
<gene>
    <name evidence="1" type="ORF">POF43_021410</name>
</gene>
<protein>
    <recommendedName>
        <fullName evidence="3">Tetracyclin repressor-like C-terminal domain-containing protein</fullName>
    </recommendedName>
</protein>
<evidence type="ECO:0008006" key="3">
    <source>
        <dbReference type="Google" id="ProtNLM"/>
    </source>
</evidence>
<organism evidence="1 2">
    <name type="scientific">Streptantibioticus silvisoli</name>
    <dbReference type="NCBI Taxonomy" id="2705255"/>
    <lineage>
        <taxon>Bacteria</taxon>
        <taxon>Bacillati</taxon>
        <taxon>Actinomycetota</taxon>
        <taxon>Actinomycetes</taxon>
        <taxon>Kitasatosporales</taxon>
        <taxon>Streptomycetaceae</taxon>
        <taxon>Streptantibioticus</taxon>
    </lineage>
</organism>
<evidence type="ECO:0000313" key="1">
    <source>
        <dbReference type="EMBL" id="MDI5965250.1"/>
    </source>
</evidence>
<dbReference type="Proteomes" id="UP001156398">
    <property type="component" value="Unassembled WGS sequence"/>
</dbReference>
<dbReference type="RefSeq" id="WP_271322425.1">
    <property type="nucleotide sequence ID" value="NZ_JAAGKO020000032.1"/>
</dbReference>
<accession>A0ABT6W3C9</accession>